<sequence>MCAQKASEWTELGISAWTKFRVNSDPIDDTIFEPLTPWRHYIRTPFYGRIVESPHDCFLAVGWESPKVYDEFKRSPQYEKLMANLGANSMDPQTHIIVFSNTMFGYGSGPNTEILTAYWPKSISPETQEAVWNAKDLVHTPASGIPNPRCYREPPTFGWLDGVQTWNEENVLASVWCHNWVNKELEQKFKRTDKRIVYLDGHVAYPLALDDFENALKALGVLGWQSVHVDFEHVSIIYEDALSRKNRLQKKLDEAIDRLGSL</sequence>
<evidence type="ECO:0000313" key="1">
    <source>
        <dbReference type="EMBL" id="KAF7557136.1"/>
    </source>
</evidence>
<accession>A0A9P5HMH8</accession>
<gene>
    <name evidence="1" type="ORF">G7Z17_g886</name>
</gene>
<dbReference type="OrthoDB" id="4993731at2759"/>
<keyword evidence="2" id="KW-1185">Reference proteome</keyword>
<dbReference type="AlphaFoldDB" id="A0A9P5HMH8"/>
<name>A0A9P5HMH8_9HYPO</name>
<proteinExistence type="predicted"/>
<reference evidence="1" key="1">
    <citation type="submission" date="2020-03" db="EMBL/GenBank/DDBJ databases">
        <title>Draft Genome Sequence of Cylindrodendrum hubeiense.</title>
        <authorList>
            <person name="Buettner E."/>
            <person name="Kellner H."/>
        </authorList>
    </citation>
    <scope>NUCLEOTIDE SEQUENCE</scope>
    <source>
        <strain evidence="1">IHI 201604</strain>
    </source>
</reference>
<protein>
    <submittedName>
        <fullName evidence="1">Uncharacterized protein</fullName>
    </submittedName>
</protein>
<evidence type="ECO:0000313" key="2">
    <source>
        <dbReference type="Proteomes" id="UP000722485"/>
    </source>
</evidence>
<organism evidence="1 2">
    <name type="scientific">Cylindrodendrum hubeiense</name>
    <dbReference type="NCBI Taxonomy" id="595255"/>
    <lineage>
        <taxon>Eukaryota</taxon>
        <taxon>Fungi</taxon>
        <taxon>Dikarya</taxon>
        <taxon>Ascomycota</taxon>
        <taxon>Pezizomycotina</taxon>
        <taxon>Sordariomycetes</taxon>
        <taxon>Hypocreomycetidae</taxon>
        <taxon>Hypocreales</taxon>
        <taxon>Nectriaceae</taxon>
        <taxon>Cylindrodendrum</taxon>
    </lineage>
</organism>
<dbReference type="Proteomes" id="UP000722485">
    <property type="component" value="Unassembled WGS sequence"/>
</dbReference>
<dbReference type="EMBL" id="JAANBB010000007">
    <property type="protein sequence ID" value="KAF7557136.1"/>
    <property type="molecule type" value="Genomic_DNA"/>
</dbReference>
<comment type="caution">
    <text evidence="1">The sequence shown here is derived from an EMBL/GenBank/DDBJ whole genome shotgun (WGS) entry which is preliminary data.</text>
</comment>